<keyword evidence="7" id="KW-0732">Signal</keyword>
<evidence type="ECO:0000313" key="9">
    <source>
        <dbReference type="Proteomes" id="UP000694851"/>
    </source>
</evidence>
<dbReference type="CDD" id="cd00273">
    <property type="entry name" value="Chemokine_CXC"/>
    <property type="match status" value="1"/>
</dbReference>
<dbReference type="GO" id="GO:0006955">
    <property type="term" value="P:immune response"/>
    <property type="evidence" value="ECO:0007669"/>
    <property type="project" value="InterPro"/>
</dbReference>
<dbReference type="GO" id="GO:0006952">
    <property type="term" value="P:defense response"/>
    <property type="evidence" value="ECO:0007669"/>
    <property type="project" value="InterPro"/>
</dbReference>
<dbReference type="GO" id="GO:0030593">
    <property type="term" value="P:neutrophil chemotaxis"/>
    <property type="evidence" value="ECO:0007669"/>
    <property type="project" value="UniProtKB-ARBA"/>
</dbReference>
<evidence type="ECO:0000313" key="10">
    <source>
        <dbReference type="RefSeq" id="XP_019520853.1"/>
    </source>
</evidence>
<keyword evidence="4 6" id="KW-0964">Secreted</keyword>
<dbReference type="PANTHER" id="PTHR12015:SF198">
    <property type="entry name" value="PLATELET BASIC PROTEIN"/>
    <property type="match status" value="1"/>
</dbReference>
<evidence type="ECO:0000256" key="4">
    <source>
        <dbReference type="ARBA" id="ARBA00022525"/>
    </source>
</evidence>
<feature type="chain" id="PRO_5034999737" description="C-X-C motif chemokine" evidence="7">
    <location>
        <begin position="38"/>
        <end position="116"/>
    </location>
</feature>
<dbReference type="PROSITE" id="PS00471">
    <property type="entry name" value="SMALL_CYTOKINES_CXC"/>
    <property type="match status" value="1"/>
</dbReference>
<keyword evidence="3 6" id="KW-0202">Cytokine</keyword>
<gene>
    <name evidence="10" type="primary">PPBP</name>
</gene>
<dbReference type="CTD" id="5473"/>
<dbReference type="Pfam" id="PF00048">
    <property type="entry name" value="IL8"/>
    <property type="match status" value="1"/>
</dbReference>
<dbReference type="OrthoDB" id="8872899at2759"/>
<dbReference type="InterPro" id="IPR033899">
    <property type="entry name" value="CXC_Chemokine_domain"/>
</dbReference>
<keyword evidence="5" id="KW-1015">Disulfide bond</keyword>
<evidence type="ECO:0000256" key="1">
    <source>
        <dbReference type="ARBA" id="ARBA00004613"/>
    </source>
</evidence>
<dbReference type="InterPro" id="IPR001811">
    <property type="entry name" value="Chemokine_IL8-like_dom"/>
</dbReference>
<dbReference type="PRINTS" id="PR00437">
    <property type="entry name" value="SMALLCYTKCXC"/>
</dbReference>
<accession>A0A8B7TA59</accession>
<dbReference type="InterPro" id="IPR039809">
    <property type="entry name" value="Chemokine_b/g/d"/>
</dbReference>
<dbReference type="PRINTS" id="PR00436">
    <property type="entry name" value="INTERLEUKIN8"/>
</dbReference>
<dbReference type="SUPFAM" id="SSF54117">
    <property type="entry name" value="Interleukin 8-like chemokines"/>
    <property type="match status" value="1"/>
</dbReference>
<dbReference type="GeneID" id="109394815"/>
<proteinExistence type="inferred from homology"/>
<evidence type="ECO:0000256" key="2">
    <source>
        <dbReference type="ARBA" id="ARBA00010665"/>
    </source>
</evidence>
<dbReference type="InterPro" id="IPR018048">
    <property type="entry name" value="Chemokine_CXC_CS"/>
</dbReference>
<protein>
    <recommendedName>
        <fullName evidence="6">C-X-C motif chemokine</fullName>
    </recommendedName>
</protein>
<dbReference type="GO" id="GO:0008009">
    <property type="term" value="F:chemokine activity"/>
    <property type="evidence" value="ECO:0007669"/>
    <property type="project" value="InterPro"/>
</dbReference>
<evidence type="ECO:0000256" key="3">
    <source>
        <dbReference type="ARBA" id="ARBA00022514"/>
    </source>
</evidence>
<dbReference type="GO" id="GO:0042119">
    <property type="term" value="P:neutrophil activation"/>
    <property type="evidence" value="ECO:0007669"/>
    <property type="project" value="UniProtKB-ARBA"/>
</dbReference>
<dbReference type="GO" id="GO:0005615">
    <property type="term" value="C:extracellular space"/>
    <property type="evidence" value="ECO:0007669"/>
    <property type="project" value="UniProtKB-UniRule"/>
</dbReference>
<dbReference type="Proteomes" id="UP000694851">
    <property type="component" value="Unplaced"/>
</dbReference>
<feature type="signal peptide" evidence="7">
    <location>
        <begin position="1"/>
        <end position="37"/>
    </location>
</feature>
<reference evidence="10" key="1">
    <citation type="submission" date="2025-08" db="UniProtKB">
        <authorList>
            <consortium name="RefSeq"/>
        </authorList>
    </citation>
    <scope>IDENTIFICATION</scope>
    <source>
        <tissue evidence="10">Muscle</tissue>
    </source>
</reference>
<dbReference type="RefSeq" id="XP_019520853.1">
    <property type="nucleotide sequence ID" value="XM_019665308.1"/>
</dbReference>
<dbReference type="AlphaFoldDB" id="A0A8B7TA59"/>
<comment type="subcellular location">
    <subcellularLocation>
        <location evidence="1 6">Secreted</location>
    </subcellularLocation>
</comment>
<evidence type="ECO:0000256" key="5">
    <source>
        <dbReference type="ARBA" id="ARBA00023157"/>
    </source>
</evidence>
<keyword evidence="6" id="KW-0145">Chemotaxis</keyword>
<evidence type="ECO:0000259" key="8">
    <source>
        <dbReference type="SMART" id="SM00199"/>
    </source>
</evidence>
<dbReference type="SMART" id="SM00199">
    <property type="entry name" value="SCY"/>
    <property type="match status" value="1"/>
</dbReference>
<dbReference type="FunFam" id="2.40.50.40:FF:000004">
    <property type="entry name" value="C-X-C motif chemokine"/>
    <property type="match status" value="1"/>
</dbReference>
<evidence type="ECO:0000256" key="7">
    <source>
        <dbReference type="SAM" id="SignalP"/>
    </source>
</evidence>
<comment type="similarity">
    <text evidence="2 6">Belongs to the intercrine alpha (chemokine CxC) family.</text>
</comment>
<dbReference type="InterPro" id="IPR001089">
    <property type="entry name" value="Chemokine_CXC"/>
</dbReference>
<feature type="domain" description="Chemokine interleukin-8-like" evidence="8">
    <location>
        <begin position="49"/>
        <end position="109"/>
    </location>
</feature>
<keyword evidence="9" id="KW-1185">Reference proteome</keyword>
<name>A0A8B7TA59_HIPAR</name>
<organism evidence="9 10">
    <name type="scientific">Hipposideros armiger</name>
    <name type="common">Great Himalayan leaf-nosed bat</name>
    <dbReference type="NCBI Taxonomy" id="186990"/>
    <lineage>
        <taxon>Eukaryota</taxon>
        <taxon>Metazoa</taxon>
        <taxon>Chordata</taxon>
        <taxon>Craniata</taxon>
        <taxon>Vertebrata</taxon>
        <taxon>Euteleostomi</taxon>
        <taxon>Mammalia</taxon>
        <taxon>Eutheria</taxon>
        <taxon>Laurasiatheria</taxon>
        <taxon>Chiroptera</taxon>
        <taxon>Yinpterochiroptera</taxon>
        <taxon>Rhinolophoidea</taxon>
        <taxon>Hipposideridae</taxon>
        <taxon>Hipposideros</taxon>
    </lineage>
</organism>
<evidence type="ECO:0000256" key="6">
    <source>
        <dbReference type="RuleBase" id="RU361149"/>
    </source>
</evidence>
<dbReference type="Gene3D" id="2.40.50.40">
    <property type="match status" value="1"/>
</dbReference>
<dbReference type="InterPro" id="IPR036048">
    <property type="entry name" value="Interleukin_8-like_sf"/>
</dbReference>
<dbReference type="PANTHER" id="PTHR12015">
    <property type="entry name" value="SMALL INDUCIBLE CYTOKINE A"/>
    <property type="match status" value="1"/>
</dbReference>
<sequence length="116" mass="12747">MSLRPSTTSSYTSPLRVLQVLLPLSLLLTMLVSSTFGKTKSVDNERYAELRCLCLKTTSGIHPSNIQKLEVIRAGPHCPKVQVIAKLKNGKEFCLDPEAPRIKKIVQKILEGDGSA</sequence>